<evidence type="ECO:0000256" key="1">
    <source>
        <dbReference type="ARBA" id="ARBA00001917"/>
    </source>
</evidence>
<dbReference type="AlphaFoldDB" id="A0A8J3JSL5"/>
<dbReference type="Pfam" id="PF03060">
    <property type="entry name" value="NMO"/>
    <property type="match status" value="1"/>
</dbReference>
<dbReference type="RefSeq" id="WP_203756975.1">
    <property type="nucleotide sequence ID" value="NZ_BONF01000061.1"/>
</dbReference>
<dbReference type="Gene3D" id="3.20.20.70">
    <property type="entry name" value="Aldolase class I"/>
    <property type="match status" value="1"/>
</dbReference>
<dbReference type="GO" id="GO:0009636">
    <property type="term" value="P:response to toxic substance"/>
    <property type="evidence" value="ECO:0007669"/>
    <property type="project" value="UniProtKB-KW"/>
</dbReference>
<keyword evidence="7" id="KW-0503">Monooxygenase</keyword>
<proteinExistence type="inferred from homology"/>
<sequence>MPSTLARTLGITTPVLAAPMAGGAGTPALVTAAARAGGLGFLAAGYKTPQTFAEEIAVLAAASVPYGVNLFVPNPLPVDRAAFARYAALVAAEGERHGVRVDPAAAPVEDDDAWHAKLAVLRERPAPVVSLTFGLPSRADLAALRRTGALLLQTVTSVAEAKAAAEAGVDVLAVQAAAAGGHSGTFTPTAPVADLSLVDLVGAVRHATGLPVIAAGGLATAADVAAAVAAGAGAVAVGTVLLRSAEAGTTATHRAALADPARTTTVITRAFTGRPARALRNGFTERYAELAPFGYPALHHLTAPMRRAAAAAGDPERVHLWAGTGFRHATEEPAATILTRLAADL</sequence>
<keyword evidence="3" id="KW-0216">Detoxification</keyword>
<comment type="similarity">
    <text evidence="2">Belongs to the nitronate monooxygenase family. NMO class I subfamily.</text>
</comment>
<keyword evidence="5" id="KW-0288">FMN</keyword>
<evidence type="ECO:0000256" key="7">
    <source>
        <dbReference type="ARBA" id="ARBA00023033"/>
    </source>
</evidence>
<dbReference type="PANTHER" id="PTHR42747">
    <property type="entry name" value="NITRONATE MONOOXYGENASE-RELATED"/>
    <property type="match status" value="1"/>
</dbReference>
<evidence type="ECO:0000256" key="5">
    <source>
        <dbReference type="ARBA" id="ARBA00022643"/>
    </source>
</evidence>
<evidence type="ECO:0000256" key="9">
    <source>
        <dbReference type="ARBA" id="ARBA00049401"/>
    </source>
</evidence>
<keyword evidence="12" id="KW-1185">Reference proteome</keyword>
<feature type="chain" id="PRO_5035259468" description="Propionate 3-nitronate monooxygenase" evidence="10">
    <location>
        <begin position="18"/>
        <end position="345"/>
    </location>
</feature>
<dbReference type="PANTHER" id="PTHR42747:SF3">
    <property type="entry name" value="NITRONATE MONOOXYGENASE-RELATED"/>
    <property type="match status" value="1"/>
</dbReference>
<dbReference type="CDD" id="cd04730">
    <property type="entry name" value="NPD_like"/>
    <property type="match status" value="1"/>
</dbReference>
<dbReference type="InterPro" id="IPR004136">
    <property type="entry name" value="NMO"/>
</dbReference>
<keyword evidence="4" id="KW-0285">Flavoprotein</keyword>
<evidence type="ECO:0000313" key="12">
    <source>
        <dbReference type="Proteomes" id="UP000601223"/>
    </source>
</evidence>
<dbReference type="GO" id="GO:0018580">
    <property type="term" value="F:nitronate monooxygenase activity"/>
    <property type="evidence" value="ECO:0007669"/>
    <property type="project" value="InterPro"/>
</dbReference>
<evidence type="ECO:0000256" key="2">
    <source>
        <dbReference type="ARBA" id="ARBA00009881"/>
    </source>
</evidence>
<gene>
    <name evidence="11" type="ORF">Cba03nite_75160</name>
</gene>
<evidence type="ECO:0000256" key="8">
    <source>
        <dbReference type="ARBA" id="ARBA00031155"/>
    </source>
</evidence>
<evidence type="ECO:0000256" key="3">
    <source>
        <dbReference type="ARBA" id="ARBA00022575"/>
    </source>
</evidence>
<comment type="caution">
    <text evidence="11">The sequence shown here is derived from an EMBL/GenBank/DDBJ whole genome shotgun (WGS) entry which is preliminary data.</text>
</comment>
<dbReference type="Proteomes" id="UP000601223">
    <property type="component" value="Unassembled WGS sequence"/>
</dbReference>
<name>A0A8J3JSL5_9ACTN</name>
<feature type="signal peptide" evidence="10">
    <location>
        <begin position="1"/>
        <end position="17"/>
    </location>
</feature>
<dbReference type="SUPFAM" id="SSF51412">
    <property type="entry name" value="Inosine monophosphate dehydrogenase (IMPDH)"/>
    <property type="match status" value="1"/>
</dbReference>
<evidence type="ECO:0000256" key="4">
    <source>
        <dbReference type="ARBA" id="ARBA00022630"/>
    </source>
</evidence>
<evidence type="ECO:0000256" key="10">
    <source>
        <dbReference type="SAM" id="SignalP"/>
    </source>
</evidence>
<keyword evidence="6" id="KW-0560">Oxidoreductase</keyword>
<dbReference type="InterPro" id="IPR013785">
    <property type="entry name" value="Aldolase_TIM"/>
</dbReference>
<keyword evidence="10" id="KW-0732">Signal</keyword>
<comment type="cofactor">
    <cofactor evidence="1">
        <name>FMN</name>
        <dbReference type="ChEBI" id="CHEBI:58210"/>
    </cofactor>
</comment>
<accession>A0A8J3JSL5</accession>
<evidence type="ECO:0000256" key="6">
    <source>
        <dbReference type="ARBA" id="ARBA00023002"/>
    </source>
</evidence>
<evidence type="ECO:0000313" key="11">
    <source>
        <dbReference type="EMBL" id="GIF86167.1"/>
    </source>
</evidence>
<comment type="catalytic activity">
    <reaction evidence="9">
        <text>3 propionate 3-nitronate + 3 O2 + H2O = 3 3-oxopropanoate + 2 nitrate + nitrite + H2O2 + 3 H(+)</text>
        <dbReference type="Rhea" id="RHEA:57332"/>
        <dbReference type="ChEBI" id="CHEBI:15377"/>
        <dbReference type="ChEBI" id="CHEBI:15378"/>
        <dbReference type="ChEBI" id="CHEBI:15379"/>
        <dbReference type="ChEBI" id="CHEBI:16240"/>
        <dbReference type="ChEBI" id="CHEBI:16301"/>
        <dbReference type="ChEBI" id="CHEBI:17632"/>
        <dbReference type="ChEBI" id="CHEBI:33190"/>
        <dbReference type="ChEBI" id="CHEBI:136067"/>
    </reaction>
</comment>
<dbReference type="EMBL" id="BONF01000061">
    <property type="protein sequence ID" value="GIF86167.1"/>
    <property type="molecule type" value="Genomic_DNA"/>
</dbReference>
<protein>
    <recommendedName>
        <fullName evidence="8">Propionate 3-nitronate monooxygenase</fullName>
    </recommendedName>
</protein>
<reference evidence="11 12" key="1">
    <citation type="submission" date="2021-01" db="EMBL/GenBank/DDBJ databases">
        <title>Whole genome shotgun sequence of Catellatospora bangladeshensis NBRC 107357.</title>
        <authorList>
            <person name="Komaki H."/>
            <person name="Tamura T."/>
        </authorList>
    </citation>
    <scope>NUCLEOTIDE SEQUENCE [LARGE SCALE GENOMIC DNA]</scope>
    <source>
        <strain evidence="11 12">NBRC 107357</strain>
    </source>
</reference>
<organism evidence="11 12">
    <name type="scientific">Catellatospora bangladeshensis</name>
    <dbReference type="NCBI Taxonomy" id="310355"/>
    <lineage>
        <taxon>Bacteria</taxon>
        <taxon>Bacillati</taxon>
        <taxon>Actinomycetota</taxon>
        <taxon>Actinomycetes</taxon>
        <taxon>Micromonosporales</taxon>
        <taxon>Micromonosporaceae</taxon>
        <taxon>Catellatospora</taxon>
    </lineage>
</organism>